<evidence type="ECO:0000313" key="4">
    <source>
        <dbReference type="Proteomes" id="UP000321638"/>
    </source>
</evidence>
<dbReference type="Pfam" id="PF00596">
    <property type="entry name" value="Aldolase_II"/>
    <property type="match status" value="1"/>
</dbReference>
<dbReference type="PANTHER" id="PTHR10672">
    <property type="entry name" value="ADDUCIN"/>
    <property type="match status" value="1"/>
</dbReference>
<dbReference type="EMBL" id="VDUZ01000032">
    <property type="protein sequence ID" value="TXL72583.1"/>
    <property type="molecule type" value="Genomic_DNA"/>
</dbReference>
<dbReference type="OrthoDB" id="5291399at2"/>
<reference evidence="3 4" key="1">
    <citation type="submission" date="2019-06" db="EMBL/GenBank/DDBJ databases">
        <title>New taxonomy in bacterial strain CC-CFT640, isolated from vineyard.</title>
        <authorList>
            <person name="Lin S.-Y."/>
            <person name="Tsai C.-F."/>
            <person name="Young C.-C."/>
        </authorList>
    </citation>
    <scope>NUCLEOTIDE SEQUENCE [LARGE SCALE GENOMIC DNA]</scope>
    <source>
        <strain evidence="3 4">CC-CFT640</strain>
    </source>
</reference>
<protein>
    <submittedName>
        <fullName evidence="3">Class II aldolase/adducin family protein</fullName>
    </submittedName>
</protein>
<accession>A0A5C8PFM5</accession>
<dbReference type="InterPro" id="IPR036409">
    <property type="entry name" value="Aldolase_II/adducin_N_sf"/>
</dbReference>
<dbReference type="AlphaFoldDB" id="A0A5C8PFM5"/>
<feature type="domain" description="Class II aldolase/adducin N-terminal" evidence="2">
    <location>
        <begin position="25"/>
        <end position="205"/>
    </location>
</feature>
<dbReference type="Gene3D" id="3.40.225.10">
    <property type="entry name" value="Class II aldolase/adducin N-terminal domain"/>
    <property type="match status" value="1"/>
</dbReference>
<dbReference type="InterPro" id="IPR001303">
    <property type="entry name" value="Aldolase_II/adducin_N"/>
</dbReference>
<evidence type="ECO:0000256" key="1">
    <source>
        <dbReference type="ARBA" id="ARBA00037961"/>
    </source>
</evidence>
<dbReference type="NCBIfam" id="NF005451">
    <property type="entry name" value="PRK07044.1"/>
    <property type="match status" value="1"/>
</dbReference>
<comment type="similarity">
    <text evidence="1">Belongs to the aldolase class II family.</text>
</comment>
<gene>
    <name evidence="3" type="ORF">FHP25_25135</name>
</gene>
<sequence>MAVTVLRNARSVRDQVSPEEWQKRVDLAACYRLVHLHGMDEMIANHISTRVPGEDNAFLLNPYGLLYEQMHASCFIKVDLDGNVLFNSTELDINKAGFVIHSAVHRARHDVDCVIHTHTLAGMAVSAMKMGLLPLAQTAMRFIDVAYHDYEGPAIRMAEQERLVRNLGDREVMILRNHGLLATGASIPEAFNNIFRLERACQLQVMTLSCNTELSLPPSAVVEETNHLFKPGVRRRLGLHEWPALLRKLDGIDPSYRD</sequence>
<dbReference type="SUPFAM" id="SSF53639">
    <property type="entry name" value="AraD/HMP-PK domain-like"/>
    <property type="match status" value="1"/>
</dbReference>
<dbReference type="GO" id="GO:0051015">
    <property type="term" value="F:actin filament binding"/>
    <property type="evidence" value="ECO:0007669"/>
    <property type="project" value="TreeGrafter"/>
</dbReference>
<dbReference type="Proteomes" id="UP000321638">
    <property type="component" value="Unassembled WGS sequence"/>
</dbReference>
<dbReference type="RefSeq" id="WP_147849742.1">
    <property type="nucleotide sequence ID" value="NZ_VDUZ01000032.1"/>
</dbReference>
<evidence type="ECO:0000259" key="2">
    <source>
        <dbReference type="SMART" id="SM01007"/>
    </source>
</evidence>
<organism evidence="3 4">
    <name type="scientific">Vineibacter terrae</name>
    <dbReference type="NCBI Taxonomy" id="2586908"/>
    <lineage>
        <taxon>Bacteria</taxon>
        <taxon>Pseudomonadati</taxon>
        <taxon>Pseudomonadota</taxon>
        <taxon>Alphaproteobacteria</taxon>
        <taxon>Hyphomicrobiales</taxon>
        <taxon>Vineibacter</taxon>
    </lineage>
</organism>
<comment type="caution">
    <text evidence="3">The sequence shown here is derived from an EMBL/GenBank/DDBJ whole genome shotgun (WGS) entry which is preliminary data.</text>
</comment>
<dbReference type="InterPro" id="IPR051017">
    <property type="entry name" value="Aldolase-II_Adducin_sf"/>
</dbReference>
<evidence type="ECO:0000313" key="3">
    <source>
        <dbReference type="EMBL" id="TXL72583.1"/>
    </source>
</evidence>
<dbReference type="SMART" id="SM01007">
    <property type="entry name" value="Aldolase_II"/>
    <property type="match status" value="1"/>
</dbReference>
<dbReference type="GO" id="GO:0005856">
    <property type="term" value="C:cytoskeleton"/>
    <property type="evidence" value="ECO:0007669"/>
    <property type="project" value="TreeGrafter"/>
</dbReference>
<proteinExistence type="inferred from homology"/>
<keyword evidence="4" id="KW-1185">Reference proteome</keyword>
<dbReference type="PANTHER" id="PTHR10672:SF3">
    <property type="entry name" value="PROTEIN HU-LI TAI SHAO"/>
    <property type="match status" value="1"/>
</dbReference>
<name>A0A5C8PFM5_9HYPH</name>